<evidence type="ECO:0000313" key="5">
    <source>
        <dbReference type="Proteomes" id="UP000035722"/>
    </source>
</evidence>
<dbReference type="GO" id="GO:0016787">
    <property type="term" value="F:hydrolase activity"/>
    <property type="evidence" value="ECO:0007669"/>
    <property type="project" value="UniProtKB-KW"/>
</dbReference>
<sequence length="236" mass="24201">MATAETAATSRSIRARAGAAVVLAAALLTGCGTSAPTVPEAVPSGTASPAVQAGESATAPAPVPVTSLPPAAVPEVPVRQATAVPAAPRDPAPRFLTVEGTSISMEIVDVGTSPDGAMEIPEAFNQAGWYRYGPAPGAVAGAAVIAAHVDTASDRAPFSQLRGLPAGTLVTVERHGAPALNYRVRSVELMAKDRFDGGSLFRRDGPHQLRLVTCGGRWLDEKQDYSDNVIVTAELE</sequence>
<gene>
    <name evidence="4" type="ORF">ARTSIC4J27_2429</name>
</gene>
<protein>
    <submittedName>
        <fullName evidence="4">Sortase family protein</fullName>
    </submittedName>
</protein>
<dbReference type="Gene3D" id="2.40.260.10">
    <property type="entry name" value="Sortase"/>
    <property type="match status" value="1"/>
</dbReference>
<keyword evidence="3" id="KW-0732">Signal</keyword>
<comment type="caution">
    <text evidence="4">The sequence shown here is derived from an EMBL/GenBank/DDBJ whole genome shotgun (WGS) entry which is preliminary data.</text>
</comment>
<feature type="signal peptide" evidence="3">
    <location>
        <begin position="1"/>
        <end position="34"/>
    </location>
</feature>
<dbReference type="AlphaFoldDB" id="A0A024H434"/>
<name>A0A024H434_9MICC</name>
<keyword evidence="5" id="KW-1185">Reference proteome</keyword>
<dbReference type="SUPFAM" id="SSF63817">
    <property type="entry name" value="Sortase"/>
    <property type="match status" value="1"/>
</dbReference>
<evidence type="ECO:0000313" key="4">
    <source>
        <dbReference type="EMBL" id="CCQ46466.1"/>
    </source>
</evidence>
<keyword evidence="1" id="KW-0378">Hydrolase</keyword>
<evidence type="ECO:0000256" key="2">
    <source>
        <dbReference type="SAM" id="MobiDB-lite"/>
    </source>
</evidence>
<dbReference type="Proteomes" id="UP000035722">
    <property type="component" value="Unassembled WGS sequence"/>
</dbReference>
<dbReference type="InterPro" id="IPR042001">
    <property type="entry name" value="Sortase_F"/>
</dbReference>
<dbReference type="CDD" id="cd05829">
    <property type="entry name" value="Sortase_F"/>
    <property type="match status" value="1"/>
</dbReference>
<reference evidence="5" key="1">
    <citation type="journal article" date="2014" name="Genome Announc.">
        <title>Genome Sequence of Arthrobacter siccitolerans 4J27, a Xeroprotectant-Producing Desiccation-Tolerant Microorganism.</title>
        <authorList>
            <person name="Manzanera M."/>
            <person name="Santa-Cruz-Calvo L."/>
            <person name="Vilchez J.I."/>
            <person name="Garcia-Fontana C."/>
            <person name="Silva-Castro G.A."/>
            <person name="Calvo C."/>
            <person name="Gonzalez-Lopez J."/>
        </authorList>
    </citation>
    <scope>NUCLEOTIDE SEQUENCE [LARGE SCALE GENOMIC DNA]</scope>
    <source>
        <strain evidence="5">4J27</strain>
    </source>
</reference>
<feature type="chain" id="PRO_5038704104" evidence="3">
    <location>
        <begin position="35"/>
        <end position="236"/>
    </location>
</feature>
<evidence type="ECO:0000256" key="1">
    <source>
        <dbReference type="ARBA" id="ARBA00022801"/>
    </source>
</evidence>
<evidence type="ECO:0000256" key="3">
    <source>
        <dbReference type="SAM" id="SignalP"/>
    </source>
</evidence>
<accession>A0A024H434</accession>
<dbReference type="InterPro" id="IPR005754">
    <property type="entry name" value="Sortase"/>
</dbReference>
<feature type="region of interest" description="Disordered" evidence="2">
    <location>
        <begin position="39"/>
        <end position="63"/>
    </location>
</feature>
<dbReference type="InterPro" id="IPR023365">
    <property type="entry name" value="Sortase_dom-sf"/>
</dbReference>
<dbReference type="Pfam" id="PF04203">
    <property type="entry name" value="Sortase"/>
    <property type="match status" value="1"/>
</dbReference>
<dbReference type="EMBL" id="CAQI01000044">
    <property type="protein sequence ID" value="CCQ46466.1"/>
    <property type="molecule type" value="Genomic_DNA"/>
</dbReference>
<dbReference type="STRING" id="861266.ARTSIC4J27_2429"/>
<organism evidence="4 5">
    <name type="scientific">Pseudarthrobacter siccitolerans</name>
    <dbReference type="NCBI Taxonomy" id="861266"/>
    <lineage>
        <taxon>Bacteria</taxon>
        <taxon>Bacillati</taxon>
        <taxon>Actinomycetota</taxon>
        <taxon>Actinomycetes</taxon>
        <taxon>Micrococcales</taxon>
        <taxon>Micrococcaceae</taxon>
        <taxon>Pseudarthrobacter</taxon>
    </lineage>
</organism>
<proteinExistence type="predicted"/>